<gene>
    <name evidence="2" type="ORF">ACJMK2_004725</name>
    <name evidence="3" type="ORF">ACJMK2_004727</name>
</gene>
<dbReference type="EMBL" id="JBJQND010000010">
    <property type="protein sequence ID" value="KAL3862942.1"/>
    <property type="molecule type" value="Genomic_DNA"/>
</dbReference>
<feature type="non-terminal residue" evidence="2">
    <location>
        <position position="181"/>
    </location>
</feature>
<proteinExistence type="predicted"/>
<sequence length="181" mass="19439">SRIPLVRASSKLAVSRRTKPAAREGAVAQLRQSTGRLEQGPSSTPTRERRGLAQPSPVTSPASYSSPTGPALRANPFPEVTDLICRLPLPTLFYRLEAVHLGDLLRIWVRTGTKITLSPSDFQGTTGAHRTPQEPRCFTGTTSLSPGKPIPGSPSLTKKRELFPGPPPTSPSSFALPHMTL</sequence>
<feature type="non-terminal residue" evidence="2">
    <location>
        <position position="1"/>
    </location>
</feature>
<evidence type="ECO:0000313" key="3">
    <source>
        <dbReference type="EMBL" id="KAL3862944.1"/>
    </source>
</evidence>
<feature type="compositionally biased region" description="Polar residues" evidence="1">
    <location>
        <begin position="119"/>
        <end position="128"/>
    </location>
</feature>
<dbReference type="Proteomes" id="UP001634394">
    <property type="component" value="Unassembled WGS sequence"/>
</dbReference>
<accession>A0ABD3VR05</accession>
<dbReference type="AlphaFoldDB" id="A0ABD3VR05"/>
<reference evidence="2 4" key="1">
    <citation type="submission" date="2024-11" db="EMBL/GenBank/DDBJ databases">
        <title>Chromosome-level genome assembly of the freshwater bivalve Anodonta woodiana.</title>
        <authorList>
            <person name="Chen X."/>
        </authorList>
    </citation>
    <scope>NUCLEOTIDE SEQUENCE [LARGE SCALE GENOMIC DNA]</scope>
    <source>
        <strain evidence="2">MN2024</strain>
        <tissue evidence="2">Gills</tissue>
    </source>
</reference>
<evidence type="ECO:0000313" key="4">
    <source>
        <dbReference type="Proteomes" id="UP001634394"/>
    </source>
</evidence>
<evidence type="ECO:0000256" key="1">
    <source>
        <dbReference type="SAM" id="MobiDB-lite"/>
    </source>
</evidence>
<feature type="compositionally biased region" description="Polar residues" evidence="1">
    <location>
        <begin position="30"/>
        <end position="45"/>
    </location>
</feature>
<protein>
    <submittedName>
        <fullName evidence="2">Uncharacterized protein</fullName>
    </submittedName>
</protein>
<evidence type="ECO:0000313" key="2">
    <source>
        <dbReference type="EMBL" id="KAL3862942.1"/>
    </source>
</evidence>
<organism evidence="2 4">
    <name type="scientific">Sinanodonta woodiana</name>
    <name type="common">Chinese pond mussel</name>
    <name type="synonym">Anodonta woodiana</name>
    <dbReference type="NCBI Taxonomy" id="1069815"/>
    <lineage>
        <taxon>Eukaryota</taxon>
        <taxon>Metazoa</taxon>
        <taxon>Spiralia</taxon>
        <taxon>Lophotrochozoa</taxon>
        <taxon>Mollusca</taxon>
        <taxon>Bivalvia</taxon>
        <taxon>Autobranchia</taxon>
        <taxon>Heteroconchia</taxon>
        <taxon>Palaeoheterodonta</taxon>
        <taxon>Unionida</taxon>
        <taxon>Unionoidea</taxon>
        <taxon>Unionidae</taxon>
        <taxon>Unioninae</taxon>
        <taxon>Sinanodonta</taxon>
    </lineage>
</organism>
<dbReference type="PANTHER" id="PTHR34141">
    <property type="match status" value="1"/>
</dbReference>
<keyword evidence="4" id="KW-1185">Reference proteome</keyword>
<comment type="caution">
    <text evidence="2">The sequence shown here is derived from an EMBL/GenBank/DDBJ whole genome shotgun (WGS) entry which is preliminary data.</text>
</comment>
<dbReference type="EMBL" id="JBJQND010000010">
    <property type="protein sequence ID" value="KAL3862944.1"/>
    <property type="molecule type" value="Genomic_DNA"/>
</dbReference>
<dbReference type="PANTHER" id="PTHR34141:SF1">
    <property type="match status" value="1"/>
</dbReference>
<feature type="region of interest" description="Disordered" evidence="1">
    <location>
        <begin position="1"/>
        <end position="73"/>
    </location>
</feature>
<name>A0ABD3VR05_SINWO</name>
<feature type="region of interest" description="Disordered" evidence="1">
    <location>
        <begin position="119"/>
        <end position="181"/>
    </location>
</feature>
<feature type="compositionally biased region" description="Polar residues" evidence="1">
    <location>
        <begin position="56"/>
        <end position="68"/>
    </location>
</feature>